<keyword evidence="1" id="KW-0547">Nucleotide-binding</keyword>
<dbReference type="SMART" id="SM00382">
    <property type="entry name" value="AAA"/>
    <property type="match status" value="1"/>
</dbReference>
<dbReference type="SUPFAM" id="SSF52540">
    <property type="entry name" value="P-loop containing nucleoside triphosphate hydrolases"/>
    <property type="match status" value="1"/>
</dbReference>
<dbReference type="KEGG" id="awo:Awo_c32090"/>
<dbReference type="HOGENOM" id="CLU_000604_1_2_9"/>
<evidence type="ECO:0000259" key="3">
    <source>
        <dbReference type="PROSITE" id="PS50893"/>
    </source>
</evidence>
<dbReference type="GO" id="GO:0016887">
    <property type="term" value="F:ATP hydrolysis activity"/>
    <property type="evidence" value="ECO:0007669"/>
    <property type="project" value="InterPro"/>
</dbReference>
<evidence type="ECO:0000256" key="2">
    <source>
        <dbReference type="ARBA" id="ARBA00022840"/>
    </source>
</evidence>
<name>H6LJK9_ACEWD</name>
<dbReference type="PANTHER" id="PTHR43582:SF2">
    <property type="entry name" value="LINEARMYCIN RESISTANCE ATP-BINDING PROTEIN LNRL"/>
    <property type="match status" value="1"/>
</dbReference>
<keyword evidence="2 4" id="KW-0067">ATP-binding</keyword>
<accession>H6LJK9</accession>
<reference evidence="5" key="1">
    <citation type="submission" date="2011-07" db="EMBL/GenBank/DDBJ databases">
        <title>Complete genome sequence of Acetobacterium woodii.</title>
        <authorList>
            <person name="Poehlein A."/>
            <person name="Schmidt S."/>
            <person name="Kaster A.-K."/>
            <person name="Goenrich M."/>
            <person name="Vollmers J."/>
            <person name="Thuermer A."/>
            <person name="Gottschalk G."/>
            <person name="Thauer R.K."/>
            <person name="Daniel R."/>
            <person name="Mueller V."/>
        </authorList>
    </citation>
    <scope>NUCLEOTIDE SEQUENCE [LARGE SCALE GENOMIC DNA]</scope>
    <source>
        <strain evidence="5">ATCC 29683 / DSM 1030 / JCM 2381 / KCTC 1655 / WB1</strain>
    </source>
</reference>
<dbReference type="EMBL" id="CP002987">
    <property type="protein sequence ID" value="AFA49937.1"/>
    <property type="molecule type" value="Genomic_DNA"/>
</dbReference>
<proteinExistence type="predicted"/>
<dbReference type="Gene3D" id="3.40.50.300">
    <property type="entry name" value="P-loop containing nucleotide triphosphate hydrolases"/>
    <property type="match status" value="1"/>
</dbReference>
<evidence type="ECO:0000256" key="1">
    <source>
        <dbReference type="ARBA" id="ARBA00022741"/>
    </source>
</evidence>
<reference evidence="4 5" key="2">
    <citation type="journal article" date="2012" name="PLoS ONE">
        <title>An ancient pathway combining carbon dioxide fixation with the generation and utilization of a sodium ion gradient for ATP synthesis.</title>
        <authorList>
            <person name="Poehlein A."/>
            <person name="Schmidt S."/>
            <person name="Kaster A.K."/>
            <person name="Goenrich M."/>
            <person name="Vollmers J."/>
            <person name="Thurmer A."/>
            <person name="Bertsch J."/>
            <person name="Schuchmann K."/>
            <person name="Voigt B."/>
            <person name="Hecker M."/>
            <person name="Daniel R."/>
            <person name="Thauer R.K."/>
            <person name="Gottschalk G."/>
            <person name="Muller V."/>
        </authorList>
    </citation>
    <scope>NUCLEOTIDE SEQUENCE [LARGE SCALE GENOMIC DNA]</scope>
    <source>
        <strain evidence="5">ATCC 29683 / DSM 1030 / JCM 2381 / KCTC 1655 / WB1</strain>
    </source>
</reference>
<protein>
    <submittedName>
        <fullName evidence="4">Multidrug ABC transport system ATP-binding protein</fullName>
    </submittedName>
</protein>
<dbReference type="PROSITE" id="PS00211">
    <property type="entry name" value="ABC_TRANSPORTER_1"/>
    <property type="match status" value="1"/>
</dbReference>
<gene>
    <name evidence="4" type="ordered locus">Awo_c32090</name>
</gene>
<dbReference type="AlphaFoldDB" id="H6LJK9"/>
<dbReference type="InterPro" id="IPR003439">
    <property type="entry name" value="ABC_transporter-like_ATP-bd"/>
</dbReference>
<organism evidence="4 5">
    <name type="scientific">Acetobacterium woodii (strain ATCC 29683 / DSM 1030 / JCM 2381 / KCTC 1655 / WB1)</name>
    <dbReference type="NCBI Taxonomy" id="931626"/>
    <lineage>
        <taxon>Bacteria</taxon>
        <taxon>Bacillati</taxon>
        <taxon>Bacillota</taxon>
        <taxon>Clostridia</taxon>
        <taxon>Eubacteriales</taxon>
        <taxon>Eubacteriaceae</taxon>
        <taxon>Acetobacterium</taxon>
    </lineage>
</organism>
<dbReference type="Proteomes" id="UP000007177">
    <property type="component" value="Chromosome"/>
</dbReference>
<dbReference type="InterPro" id="IPR027417">
    <property type="entry name" value="P-loop_NTPase"/>
</dbReference>
<evidence type="ECO:0000313" key="4">
    <source>
        <dbReference type="EMBL" id="AFA49937.1"/>
    </source>
</evidence>
<dbReference type="GO" id="GO:0005524">
    <property type="term" value="F:ATP binding"/>
    <property type="evidence" value="ECO:0007669"/>
    <property type="project" value="UniProtKB-KW"/>
</dbReference>
<keyword evidence="5" id="KW-1185">Reference proteome</keyword>
<dbReference type="PROSITE" id="PS50893">
    <property type="entry name" value="ABC_TRANSPORTER_2"/>
    <property type="match status" value="1"/>
</dbReference>
<dbReference type="STRING" id="931626.Awo_c32090"/>
<feature type="domain" description="ABC transporter" evidence="3">
    <location>
        <begin position="18"/>
        <end position="248"/>
    </location>
</feature>
<evidence type="ECO:0000313" key="5">
    <source>
        <dbReference type="Proteomes" id="UP000007177"/>
    </source>
</evidence>
<dbReference type="InterPro" id="IPR003593">
    <property type="entry name" value="AAA+_ATPase"/>
</dbReference>
<dbReference type="PANTHER" id="PTHR43582">
    <property type="entry name" value="LINEARMYCIN RESISTANCE ATP-BINDING PROTEIN LNRL"/>
    <property type="match status" value="1"/>
</dbReference>
<dbReference type="eggNOG" id="COG1131">
    <property type="taxonomic scope" value="Bacteria"/>
</dbReference>
<sequence>MNKTSVIQKGTPMKEAIVKLEGLTKKYDGKAVVDHVSLEIRQGEIFGLLGPNGAGKSTTMNMICSLVKPTTGKIRLFGKDTQTDMKEAKARLGYIPQELAIHGNLKAWENVELFTSLYGIKGKELKKAITNSLEFVGLNDKRNVFTKNFSGGMKRRLNIACAIGHHPELLIFDEPTVGIDPQSRNFILEKIKYANDQGSTIIYTSHYMEEIEAICSRIAIMDNGKIIAIGTKKELTELVTAAEDSTMSLEEVFLTLTGKKLRDFAEGEI</sequence>
<dbReference type="Pfam" id="PF00005">
    <property type="entry name" value="ABC_tran"/>
    <property type="match status" value="1"/>
</dbReference>
<dbReference type="InterPro" id="IPR017871">
    <property type="entry name" value="ABC_transporter-like_CS"/>
</dbReference>